<dbReference type="EMBL" id="AP025292">
    <property type="protein sequence ID" value="BDC97815.1"/>
    <property type="molecule type" value="Genomic_DNA"/>
</dbReference>
<sequence length="230" mass="26655">MTDSELIEKFSPLIEEQRFPNQLPASEIDEITVVENYQPQQGRTIGVLEISFMGNFSSRKELKAHDELTTLWLDIEINEPPFAAEQKLEILTYDLKEDRKRFPDKARFLDTIKQVISPKTYIKGEIKVIYAPAKSYMDHHGRERNSETEDKLRFVAALVNFNGNQCVGVRWHGVDKLGIPQSTARSTWMILPQDIGLNLIDFYEQNGYTFAEHNADYYRQKLLSNDPNLI</sequence>
<gene>
    <name evidence="1" type="ORF">PEPS_00960</name>
</gene>
<evidence type="ECO:0000313" key="2">
    <source>
        <dbReference type="Proteomes" id="UP001354989"/>
    </source>
</evidence>
<accession>A0ABN6L4H9</accession>
<protein>
    <submittedName>
        <fullName evidence="1">Uncharacterized protein</fullName>
    </submittedName>
</protein>
<organism evidence="1 2">
    <name type="scientific">Persicobacter psychrovividus</name>
    <dbReference type="NCBI Taxonomy" id="387638"/>
    <lineage>
        <taxon>Bacteria</taxon>
        <taxon>Pseudomonadati</taxon>
        <taxon>Bacteroidota</taxon>
        <taxon>Cytophagia</taxon>
        <taxon>Cytophagales</taxon>
        <taxon>Persicobacteraceae</taxon>
        <taxon>Persicobacter</taxon>
    </lineage>
</organism>
<name>A0ABN6L4H9_9BACT</name>
<proteinExistence type="predicted"/>
<dbReference type="Proteomes" id="UP001354989">
    <property type="component" value="Chromosome"/>
</dbReference>
<evidence type="ECO:0000313" key="1">
    <source>
        <dbReference type="EMBL" id="BDC97815.1"/>
    </source>
</evidence>
<keyword evidence="2" id="KW-1185">Reference proteome</keyword>
<dbReference type="RefSeq" id="WP_332919321.1">
    <property type="nucleotide sequence ID" value="NZ_AP025292.1"/>
</dbReference>
<reference evidence="1 2" key="1">
    <citation type="submission" date="2021-12" db="EMBL/GenBank/DDBJ databases">
        <title>Genome sequencing of bacteria with rrn-lacking chromosome and rrn-plasmid.</title>
        <authorList>
            <person name="Anda M."/>
            <person name="Iwasaki W."/>
        </authorList>
    </citation>
    <scope>NUCLEOTIDE SEQUENCE [LARGE SCALE GENOMIC DNA]</scope>
    <source>
        <strain evidence="1 2">NBRC 101262</strain>
    </source>
</reference>